<dbReference type="AlphaFoldDB" id="A0A1Y1ND07"/>
<dbReference type="EMBL" id="GEZM01006041">
    <property type="protein sequence ID" value="JAV95824.1"/>
    <property type="molecule type" value="Transcribed_RNA"/>
</dbReference>
<name>A0A1Y1ND07_PHOPY</name>
<sequence>MGQLPPPMEILHGIDNSNPLDDMIRPYLPPTLPKDLSEIHEEVRRNIAACAEARLRSSTAKDKLEIGDLVLLRECPISDAAQKIIYKFCPLYSGPYLVSACPYPNVYTICDPLTEVKKGNYNITNLKYIMLLLNKF</sequence>
<reference evidence="1" key="1">
    <citation type="journal article" date="2016" name="Sci. Rep.">
        <title>Molecular characterization of firefly nuptial gifts: a multi-omics approach sheds light on postcopulatory sexual selection.</title>
        <authorList>
            <person name="Al-Wathiqui N."/>
            <person name="Fallon T.R."/>
            <person name="South A."/>
            <person name="Weng J.K."/>
            <person name="Lewis S.M."/>
        </authorList>
    </citation>
    <scope>NUCLEOTIDE SEQUENCE</scope>
</reference>
<proteinExistence type="predicted"/>
<organism evidence="1">
    <name type="scientific">Photinus pyralis</name>
    <name type="common">Common eastern firefly</name>
    <name type="synonym">Lampyris pyralis</name>
    <dbReference type="NCBI Taxonomy" id="7054"/>
    <lineage>
        <taxon>Eukaryota</taxon>
        <taxon>Metazoa</taxon>
        <taxon>Ecdysozoa</taxon>
        <taxon>Arthropoda</taxon>
        <taxon>Hexapoda</taxon>
        <taxon>Insecta</taxon>
        <taxon>Pterygota</taxon>
        <taxon>Neoptera</taxon>
        <taxon>Endopterygota</taxon>
        <taxon>Coleoptera</taxon>
        <taxon>Polyphaga</taxon>
        <taxon>Elateriformia</taxon>
        <taxon>Elateroidea</taxon>
        <taxon>Lampyridae</taxon>
        <taxon>Lampyrinae</taxon>
        <taxon>Photinus</taxon>
    </lineage>
</organism>
<evidence type="ECO:0000313" key="1">
    <source>
        <dbReference type="EMBL" id="JAV95824.1"/>
    </source>
</evidence>
<accession>A0A1Y1ND07</accession>
<protein>
    <submittedName>
        <fullName evidence="1">Uncharacterized protein</fullName>
    </submittedName>
</protein>